<dbReference type="RefSeq" id="WP_379855664.1">
    <property type="nucleotide sequence ID" value="NZ_JBHZPZ010000017.1"/>
</dbReference>
<dbReference type="InterPro" id="IPR001680">
    <property type="entry name" value="WD40_rpt"/>
</dbReference>
<evidence type="ECO:0000256" key="3">
    <source>
        <dbReference type="PROSITE-ProRule" id="PRU00221"/>
    </source>
</evidence>
<dbReference type="PRINTS" id="PR00320">
    <property type="entry name" value="GPROTEINBRPT"/>
</dbReference>
<dbReference type="Proteomes" id="UP001600109">
    <property type="component" value="Unassembled WGS sequence"/>
</dbReference>
<dbReference type="PROSITE" id="PS00678">
    <property type="entry name" value="WD_REPEATS_1"/>
    <property type="match status" value="1"/>
</dbReference>
<dbReference type="InterPro" id="IPR036322">
    <property type="entry name" value="WD40_repeat_dom_sf"/>
</dbReference>
<keyword evidence="2" id="KW-0677">Repeat</keyword>
<feature type="repeat" description="WD" evidence="3">
    <location>
        <begin position="229"/>
        <end position="270"/>
    </location>
</feature>
<dbReference type="EMBL" id="JBHZPZ010000017">
    <property type="protein sequence ID" value="MFE3869056.1"/>
    <property type="molecule type" value="Genomic_DNA"/>
</dbReference>
<dbReference type="InterPro" id="IPR019775">
    <property type="entry name" value="WD40_repeat_CS"/>
</dbReference>
<dbReference type="PANTHER" id="PTHR19848:SF8">
    <property type="entry name" value="F-BOX AND WD REPEAT DOMAIN CONTAINING 7"/>
    <property type="match status" value="1"/>
</dbReference>
<feature type="repeat" description="WD" evidence="3">
    <location>
        <begin position="276"/>
        <end position="312"/>
    </location>
</feature>
<evidence type="ECO:0000256" key="1">
    <source>
        <dbReference type="ARBA" id="ARBA00022574"/>
    </source>
</evidence>
<evidence type="ECO:0000256" key="2">
    <source>
        <dbReference type="ARBA" id="ARBA00022737"/>
    </source>
</evidence>
<feature type="repeat" description="WD" evidence="3">
    <location>
        <begin position="16"/>
        <end position="57"/>
    </location>
</feature>
<sequence length="312" mass="35501">MITAPTKIQIEKTGQFIGHGGAIYTLEPSSHAHLFYSGSSDNLVVEWNLEEPQQNKVVAKIPAKALALKYVLDRNILLVGQSLGGIHVIDLNKNEEIKLLQLHRESVYDIQYLPEQECFWVAAGDGTVSVWSINDFSLITALKLCDQKIRSIHFNSIFKEGAVGCGDGSIRIFDFETYEEKKILKGHVDDFSVNAVCYHPNGKYLLSGSRDAYLNVWDMENDYALIHHIPAHNYAIYSIFFSPDKKFFATGSRDKTIKIWDAENFEMLLRIDKMEHEGHSHSVNKLLWSDFNNYLVSTGDDKAIMVWKINQL</sequence>
<dbReference type="SMART" id="SM00320">
    <property type="entry name" value="WD40"/>
    <property type="match status" value="6"/>
</dbReference>
<protein>
    <submittedName>
        <fullName evidence="4">WD40 repeat domain-containing protein</fullName>
    </submittedName>
</protein>
<name>A0ABW6HYI4_9FLAO</name>
<proteinExistence type="predicted"/>
<dbReference type="Gene3D" id="2.130.10.10">
    <property type="entry name" value="YVTN repeat-like/Quinoprotein amine dehydrogenase"/>
    <property type="match status" value="2"/>
</dbReference>
<dbReference type="SUPFAM" id="SSF50978">
    <property type="entry name" value="WD40 repeat-like"/>
    <property type="match status" value="1"/>
</dbReference>
<comment type="caution">
    <text evidence="4">The sequence shown here is derived from an EMBL/GenBank/DDBJ whole genome shotgun (WGS) entry which is preliminary data.</text>
</comment>
<keyword evidence="1 3" id="KW-0853">WD repeat</keyword>
<dbReference type="PROSITE" id="PS50082">
    <property type="entry name" value="WD_REPEATS_2"/>
    <property type="match status" value="5"/>
</dbReference>
<dbReference type="InterPro" id="IPR015943">
    <property type="entry name" value="WD40/YVTN_repeat-like_dom_sf"/>
</dbReference>
<dbReference type="Pfam" id="PF00400">
    <property type="entry name" value="WD40"/>
    <property type="match status" value="5"/>
</dbReference>
<accession>A0ABW6HYI4</accession>
<dbReference type="PANTHER" id="PTHR19848">
    <property type="entry name" value="WD40 REPEAT PROTEIN"/>
    <property type="match status" value="1"/>
</dbReference>
<dbReference type="PROSITE" id="PS50294">
    <property type="entry name" value="WD_REPEATS_REGION"/>
    <property type="match status" value="4"/>
</dbReference>
<keyword evidence="5" id="KW-1185">Reference proteome</keyword>
<feature type="repeat" description="WD" evidence="3">
    <location>
        <begin position="100"/>
        <end position="141"/>
    </location>
</feature>
<feature type="repeat" description="WD" evidence="3">
    <location>
        <begin position="193"/>
        <end position="227"/>
    </location>
</feature>
<evidence type="ECO:0000313" key="5">
    <source>
        <dbReference type="Proteomes" id="UP001600109"/>
    </source>
</evidence>
<evidence type="ECO:0000313" key="4">
    <source>
        <dbReference type="EMBL" id="MFE3869056.1"/>
    </source>
</evidence>
<dbReference type="CDD" id="cd00200">
    <property type="entry name" value="WD40"/>
    <property type="match status" value="1"/>
</dbReference>
<organism evidence="4 5">
    <name type="scientific">Flavobacterium xylosi</name>
    <dbReference type="NCBI Taxonomy" id="3230415"/>
    <lineage>
        <taxon>Bacteria</taxon>
        <taxon>Pseudomonadati</taxon>
        <taxon>Bacteroidota</taxon>
        <taxon>Flavobacteriia</taxon>
        <taxon>Flavobacteriales</taxon>
        <taxon>Flavobacteriaceae</taxon>
        <taxon>Flavobacterium</taxon>
    </lineage>
</organism>
<gene>
    <name evidence="4" type="ORF">ACFX5E_13385</name>
</gene>
<dbReference type="InterPro" id="IPR020472">
    <property type="entry name" value="WD40_PAC1"/>
</dbReference>
<reference evidence="4 5" key="1">
    <citation type="submission" date="2024-06" db="EMBL/GenBank/DDBJ databases">
        <title>Flavobacterium spp. isolated from glacier.</title>
        <authorList>
            <person name="Han D."/>
        </authorList>
    </citation>
    <scope>NUCLEOTIDE SEQUENCE [LARGE SCALE GENOMIC DNA]</scope>
    <source>
        <strain evidence="4 5">LS2P90</strain>
    </source>
</reference>